<organism evidence="6 7">
    <name type="scientific">Phytophthora infestans</name>
    <name type="common">Potato late blight agent</name>
    <name type="synonym">Botrytis infestans</name>
    <dbReference type="NCBI Taxonomy" id="4787"/>
    <lineage>
        <taxon>Eukaryota</taxon>
        <taxon>Sar</taxon>
        <taxon>Stramenopiles</taxon>
        <taxon>Oomycota</taxon>
        <taxon>Peronosporomycetes</taxon>
        <taxon>Peronosporales</taxon>
        <taxon>Peronosporaceae</taxon>
        <taxon>Phytophthora</taxon>
    </lineage>
</organism>
<evidence type="ECO:0000256" key="4">
    <source>
        <dbReference type="ARBA" id="ARBA00022729"/>
    </source>
</evidence>
<evidence type="ECO:0000256" key="2">
    <source>
        <dbReference type="ARBA" id="ARBA00010400"/>
    </source>
</evidence>
<comment type="similarity">
    <text evidence="2 5">Belongs to the RxLR effector family.</text>
</comment>
<dbReference type="Proteomes" id="UP000704712">
    <property type="component" value="Unassembled WGS sequence"/>
</dbReference>
<reference evidence="6" key="1">
    <citation type="submission" date="2020-03" db="EMBL/GenBank/DDBJ databases">
        <title>Hybrid Assembly of Korean Phytophthora infestans isolates.</title>
        <authorList>
            <person name="Prokchorchik M."/>
            <person name="Lee Y."/>
            <person name="Seo J."/>
            <person name="Cho J.-H."/>
            <person name="Park Y.-E."/>
            <person name="Jang D.-C."/>
            <person name="Im J.-S."/>
            <person name="Choi J.-G."/>
            <person name="Park H.-J."/>
            <person name="Lee G.-B."/>
            <person name="Lee Y.-G."/>
            <person name="Hong S.-Y."/>
            <person name="Cho K."/>
            <person name="Sohn K.H."/>
        </authorList>
    </citation>
    <scope>NUCLEOTIDE SEQUENCE</scope>
    <source>
        <strain evidence="6">KR_2_A2</strain>
    </source>
</reference>
<comment type="function">
    <text evidence="5">Effector that suppresses plant defense responses during pathogen infection.</text>
</comment>
<evidence type="ECO:0000256" key="5">
    <source>
        <dbReference type="RuleBase" id="RU367124"/>
    </source>
</evidence>
<dbReference type="AlphaFoldDB" id="A0A8S9U7W1"/>
<gene>
    <name evidence="6" type="ORF">GN958_ATG14265</name>
</gene>
<name>A0A8S9U7W1_PHYIN</name>
<keyword evidence="3 5" id="KW-0964">Secreted</keyword>
<evidence type="ECO:0000313" key="7">
    <source>
        <dbReference type="Proteomes" id="UP000704712"/>
    </source>
</evidence>
<comment type="subcellular location">
    <subcellularLocation>
        <location evidence="1 5">Secreted</location>
    </subcellularLocation>
</comment>
<dbReference type="OMA" id="MRIPYLV"/>
<evidence type="ECO:0000313" key="6">
    <source>
        <dbReference type="EMBL" id="KAF4136590.1"/>
    </source>
</evidence>
<keyword evidence="4 5" id="KW-0732">Signal</keyword>
<dbReference type="InterPro" id="IPR031825">
    <property type="entry name" value="RXLR"/>
</dbReference>
<protein>
    <recommendedName>
        <fullName evidence="5">RxLR effector protein</fullName>
    </recommendedName>
</protein>
<comment type="domain">
    <text evidence="5">The RxLR-dEER motif acts to carry the protein into the host cell cytoplasm through binding to cell surface phosphatidylinositol-3-phosphate.</text>
</comment>
<dbReference type="EMBL" id="JAACNO010001931">
    <property type="protein sequence ID" value="KAF4136590.1"/>
    <property type="molecule type" value="Genomic_DNA"/>
</dbReference>
<evidence type="ECO:0000256" key="3">
    <source>
        <dbReference type="ARBA" id="ARBA00022525"/>
    </source>
</evidence>
<feature type="signal peptide" evidence="5">
    <location>
        <begin position="1"/>
        <end position="23"/>
    </location>
</feature>
<proteinExistence type="inferred from homology"/>
<dbReference type="Pfam" id="PF16810">
    <property type="entry name" value="RXLR"/>
    <property type="match status" value="1"/>
</dbReference>
<sequence length="242" mass="26516">MRIPYLVAATLITLFASKNAVLAGTESNQVALAIENTPRNPVEARVLQTDVSVVNAKRLHRVEIAADSEDEEERALPSGATKLSEKLKPTTGKLKSLVPTTANLVDKSMAIAVRLKPITDAFTGKLKPVADKLIPIFKPIAEKLKTVSSVKNFIAKLKAFVEKIKTYKVGEHTIGERYTMAKFELWFKQNKTPNDVKAMLKAGEGAVVNTKNHDLSVQYNAFYKWAQRDKEVKAAKAAAAAA</sequence>
<feature type="chain" id="PRO_5045004802" description="RxLR effector protein" evidence="5">
    <location>
        <begin position="24"/>
        <end position="242"/>
    </location>
</feature>
<comment type="caution">
    <text evidence="6">The sequence shown here is derived from an EMBL/GenBank/DDBJ whole genome shotgun (WGS) entry which is preliminary data.</text>
</comment>
<evidence type="ECO:0000256" key="1">
    <source>
        <dbReference type="ARBA" id="ARBA00004613"/>
    </source>
</evidence>
<accession>A0A8S9U7W1</accession>